<accession>A0A392R753</accession>
<name>A0A392R753_9FABA</name>
<keyword evidence="2" id="KW-1185">Reference proteome</keyword>
<evidence type="ECO:0000313" key="1">
    <source>
        <dbReference type="EMBL" id="MCI32421.1"/>
    </source>
</evidence>
<dbReference type="Proteomes" id="UP000265520">
    <property type="component" value="Unassembled WGS sequence"/>
</dbReference>
<evidence type="ECO:0000313" key="2">
    <source>
        <dbReference type="Proteomes" id="UP000265520"/>
    </source>
</evidence>
<reference evidence="1 2" key="1">
    <citation type="journal article" date="2018" name="Front. Plant Sci.">
        <title>Red Clover (Trifolium pratense) and Zigzag Clover (T. medium) - A Picture of Genomic Similarities and Differences.</title>
        <authorList>
            <person name="Dluhosova J."/>
            <person name="Istvanek J."/>
            <person name="Nedelnik J."/>
            <person name="Repkova J."/>
        </authorList>
    </citation>
    <scope>NUCLEOTIDE SEQUENCE [LARGE SCALE GENOMIC DNA]</scope>
    <source>
        <strain evidence="2">cv. 10/8</strain>
        <tissue evidence="1">Leaf</tissue>
    </source>
</reference>
<feature type="non-terminal residue" evidence="1">
    <location>
        <position position="135"/>
    </location>
</feature>
<comment type="caution">
    <text evidence="1">The sequence shown here is derived from an EMBL/GenBank/DDBJ whole genome shotgun (WGS) entry which is preliminary data.</text>
</comment>
<dbReference type="AlphaFoldDB" id="A0A392R753"/>
<protein>
    <submittedName>
        <fullName evidence="1">Uncharacterized protein</fullName>
    </submittedName>
</protein>
<organism evidence="1 2">
    <name type="scientific">Trifolium medium</name>
    <dbReference type="NCBI Taxonomy" id="97028"/>
    <lineage>
        <taxon>Eukaryota</taxon>
        <taxon>Viridiplantae</taxon>
        <taxon>Streptophyta</taxon>
        <taxon>Embryophyta</taxon>
        <taxon>Tracheophyta</taxon>
        <taxon>Spermatophyta</taxon>
        <taxon>Magnoliopsida</taxon>
        <taxon>eudicotyledons</taxon>
        <taxon>Gunneridae</taxon>
        <taxon>Pentapetalae</taxon>
        <taxon>rosids</taxon>
        <taxon>fabids</taxon>
        <taxon>Fabales</taxon>
        <taxon>Fabaceae</taxon>
        <taxon>Papilionoideae</taxon>
        <taxon>50 kb inversion clade</taxon>
        <taxon>NPAAA clade</taxon>
        <taxon>Hologalegina</taxon>
        <taxon>IRL clade</taxon>
        <taxon>Trifolieae</taxon>
        <taxon>Trifolium</taxon>
    </lineage>
</organism>
<proteinExistence type="predicted"/>
<dbReference type="EMBL" id="LXQA010195404">
    <property type="protein sequence ID" value="MCI32421.1"/>
    <property type="molecule type" value="Genomic_DNA"/>
</dbReference>
<sequence>MSHKQFSIKKVIRGELEETTEIRQTGDGLVDPPLLLLSDTGDKEEFESVPPLWGNVQNFVPPNFKKPLPSFSRDRFLGEGEWGDAALVRPALGGPSCSSLALCPDPGMTPTHFSIGIMLVNGEPMTPPEGIGVIQ</sequence>